<protein>
    <submittedName>
        <fullName evidence="3">rRNA-processing protein EFG1</fullName>
    </submittedName>
</protein>
<dbReference type="SMART" id="SM00033">
    <property type="entry name" value="CH"/>
    <property type="match status" value="1"/>
</dbReference>
<feature type="compositionally biased region" description="Low complexity" evidence="1">
    <location>
        <begin position="239"/>
        <end position="258"/>
    </location>
</feature>
<dbReference type="PANTHER" id="PTHR47385:SF14">
    <property type="entry name" value="TRANSGELIN"/>
    <property type="match status" value="1"/>
</dbReference>
<dbReference type="PANTHER" id="PTHR47385">
    <property type="entry name" value="CALPONIN"/>
    <property type="match status" value="1"/>
</dbReference>
<feature type="compositionally biased region" description="Basic and acidic residues" evidence="1">
    <location>
        <begin position="426"/>
        <end position="465"/>
    </location>
</feature>
<sequence length="713" mass="79343">MDPNRASDCAACPHFVALPNPDIIHLPLVAMASVSSLDKDLRQMRLDKYTPAAANEARKWIEETLGERLPSSDLLEGLKDGVALCKYVARPPARKTLPLVNRAVPPPGVKFKQSAMPFVQMENISHFLRACQAPPLNLQQHDMFLTVDLFEQKDPAQVLQCLGAFSRAANAANPRSFPTAIGPKTRGVVSPQGTGPAPATPTALRDRGTSITSNTSSAYGSKPVLPHRTGDSASGRWSPTKGHGKTPSTGGSPGTVSTWSKREQEGATSPAWNIAQYGYMGGASQGNLGIAFGGRRQITNAAPQVPSLADKERRRKEEEERQRQEAEEEERRRQAEEEEAKREEERRWEAETERLREEERRKAEDEKRQWAEQERQWQLAEQKRLKEEREAEYRLQEERRRARSQSDNKLRGQFLSQYQAEQADAENSHSSRIKELEKELELARQREAEYERERQGRVTRADRPANEITPPKPRSRSRHAATASPPAAKGPEREPARFESWSKDEREVLQTAWNQHQERLDEEEATPDVPSPLVTSRRPLPDPTAVPKVKSPSGGSRPLPDPSKYTSPTPPTQSRTDRFLSSNAAPTPTATPQTTYARELGATEERDGEDRRRAQAQAKTKAGGWASKSLLEREMEMERERQREWEEAQRETARAARPADGAVDGIGGGVGGRWDVGQWSGYTGGDSQNRGGQGIGAGRRQIVGPRPLPGAGR</sequence>
<proteinExistence type="predicted"/>
<comment type="caution">
    <text evidence="3">The sequence shown here is derived from an EMBL/GenBank/DDBJ whole genome shotgun (WGS) entry which is preliminary data.</text>
</comment>
<accession>A0AB34G668</accession>
<evidence type="ECO:0000313" key="3">
    <source>
        <dbReference type="EMBL" id="KAJ6446416.1"/>
    </source>
</evidence>
<feature type="compositionally biased region" description="Basic and acidic residues" evidence="1">
    <location>
        <begin position="490"/>
        <end position="508"/>
    </location>
</feature>
<feature type="compositionally biased region" description="Gly residues" evidence="1">
    <location>
        <begin position="664"/>
        <end position="674"/>
    </location>
</feature>
<feature type="region of interest" description="Disordered" evidence="1">
    <location>
        <begin position="301"/>
        <end position="713"/>
    </location>
</feature>
<dbReference type="SUPFAM" id="SSF47576">
    <property type="entry name" value="Calponin-homology domain, CH-domain"/>
    <property type="match status" value="1"/>
</dbReference>
<dbReference type="Proteomes" id="UP001163105">
    <property type="component" value="Unassembled WGS sequence"/>
</dbReference>
<evidence type="ECO:0000256" key="1">
    <source>
        <dbReference type="SAM" id="MobiDB-lite"/>
    </source>
</evidence>
<dbReference type="CDD" id="cd21210">
    <property type="entry name" value="CH_SCP1-like"/>
    <property type="match status" value="1"/>
</dbReference>
<dbReference type="GO" id="GO:0051015">
    <property type="term" value="F:actin filament binding"/>
    <property type="evidence" value="ECO:0007669"/>
    <property type="project" value="TreeGrafter"/>
</dbReference>
<dbReference type="PROSITE" id="PS50021">
    <property type="entry name" value="CH"/>
    <property type="match status" value="1"/>
</dbReference>
<gene>
    <name evidence="3" type="primary">TAGLN</name>
    <name evidence="3" type="ORF">O9K51_01189</name>
</gene>
<name>A0AB34G668_9HYPO</name>
<feature type="compositionally biased region" description="Low complexity" evidence="1">
    <location>
        <begin position="584"/>
        <end position="595"/>
    </location>
</feature>
<dbReference type="InterPro" id="IPR036872">
    <property type="entry name" value="CH_dom_sf"/>
</dbReference>
<dbReference type="GO" id="GO:0015629">
    <property type="term" value="C:actin cytoskeleton"/>
    <property type="evidence" value="ECO:0007669"/>
    <property type="project" value="TreeGrafter"/>
</dbReference>
<feature type="domain" description="Calponin-homology (CH)" evidence="2">
    <location>
        <begin position="51"/>
        <end position="169"/>
    </location>
</feature>
<dbReference type="GO" id="GO:0007015">
    <property type="term" value="P:actin filament organization"/>
    <property type="evidence" value="ECO:0007669"/>
    <property type="project" value="TreeGrafter"/>
</dbReference>
<dbReference type="InterPro" id="IPR001715">
    <property type="entry name" value="CH_dom"/>
</dbReference>
<feature type="compositionally biased region" description="Low complexity" evidence="1">
    <location>
        <begin position="193"/>
        <end position="203"/>
    </location>
</feature>
<keyword evidence="4" id="KW-1185">Reference proteome</keyword>
<dbReference type="InterPro" id="IPR050606">
    <property type="entry name" value="Calponin-like"/>
</dbReference>
<reference evidence="3" key="1">
    <citation type="submission" date="2023-01" db="EMBL/GenBank/DDBJ databases">
        <title>The growth and conidiation of Purpureocillium lavendulum are regulated by nitrogen source and histone H3K14 acetylation.</title>
        <authorList>
            <person name="Tang P."/>
            <person name="Han J."/>
            <person name="Zhang C."/>
            <person name="Tang P."/>
            <person name="Qi F."/>
            <person name="Zhang K."/>
            <person name="Liang L."/>
        </authorList>
    </citation>
    <scope>NUCLEOTIDE SEQUENCE</scope>
    <source>
        <strain evidence="3">YMF1.00683</strain>
    </source>
</reference>
<dbReference type="Gene3D" id="1.10.418.10">
    <property type="entry name" value="Calponin-like domain"/>
    <property type="match status" value="1"/>
</dbReference>
<evidence type="ECO:0000313" key="4">
    <source>
        <dbReference type="Proteomes" id="UP001163105"/>
    </source>
</evidence>
<dbReference type="Pfam" id="PF00307">
    <property type="entry name" value="CH"/>
    <property type="match status" value="1"/>
</dbReference>
<feature type="region of interest" description="Disordered" evidence="1">
    <location>
        <begin position="176"/>
        <end position="267"/>
    </location>
</feature>
<feature type="compositionally biased region" description="Basic and acidic residues" evidence="1">
    <location>
        <begin position="309"/>
        <end position="410"/>
    </location>
</feature>
<feature type="compositionally biased region" description="Basic and acidic residues" evidence="1">
    <location>
        <begin position="630"/>
        <end position="654"/>
    </location>
</feature>
<dbReference type="EMBL" id="JAQHRD010000001">
    <property type="protein sequence ID" value="KAJ6446416.1"/>
    <property type="molecule type" value="Genomic_DNA"/>
</dbReference>
<evidence type="ECO:0000259" key="2">
    <source>
        <dbReference type="PROSITE" id="PS50021"/>
    </source>
</evidence>
<feature type="compositionally biased region" description="Basic and acidic residues" evidence="1">
    <location>
        <begin position="601"/>
        <end position="613"/>
    </location>
</feature>
<dbReference type="AlphaFoldDB" id="A0AB34G668"/>
<organism evidence="3 4">
    <name type="scientific">Purpureocillium lavendulum</name>
    <dbReference type="NCBI Taxonomy" id="1247861"/>
    <lineage>
        <taxon>Eukaryota</taxon>
        <taxon>Fungi</taxon>
        <taxon>Dikarya</taxon>
        <taxon>Ascomycota</taxon>
        <taxon>Pezizomycotina</taxon>
        <taxon>Sordariomycetes</taxon>
        <taxon>Hypocreomycetidae</taxon>
        <taxon>Hypocreales</taxon>
        <taxon>Ophiocordycipitaceae</taxon>
        <taxon>Purpureocillium</taxon>
    </lineage>
</organism>
<feature type="compositionally biased region" description="Polar residues" evidence="1">
    <location>
        <begin position="209"/>
        <end position="219"/>
    </location>
</feature>